<dbReference type="PANTHER" id="PTHR11839:SF18">
    <property type="entry name" value="NUDIX HYDROLASE DOMAIN-CONTAINING PROTEIN"/>
    <property type="match status" value="1"/>
</dbReference>
<comment type="cofactor">
    <cofactor evidence="2">
        <name>Mg(2+)</name>
        <dbReference type="ChEBI" id="CHEBI:18420"/>
    </cofactor>
</comment>
<dbReference type="InterPro" id="IPR015797">
    <property type="entry name" value="NUDIX_hydrolase-like_dom_sf"/>
</dbReference>
<reference evidence="9 10" key="1">
    <citation type="submission" date="2019-11" db="EMBL/GenBank/DDBJ databases">
        <title>Comparative genomics of hydrocarbon-degrading Desulfosarcina strains.</title>
        <authorList>
            <person name="Watanabe M."/>
            <person name="Kojima H."/>
            <person name="Fukui M."/>
        </authorList>
    </citation>
    <scope>NUCLEOTIDE SEQUENCE [LARGE SCALE GENOMIC DNA]</scope>
    <source>
        <strain evidence="9 10">28bB2T</strain>
    </source>
</reference>
<proteinExistence type="inferred from homology"/>
<name>A0A5K7ZI50_9BACT</name>
<evidence type="ECO:0000256" key="4">
    <source>
        <dbReference type="ARBA" id="ARBA00016377"/>
    </source>
</evidence>
<evidence type="ECO:0000313" key="9">
    <source>
        <dbReference type="EMBL" id="BBO81792.1"/>
    </source>
</evidence>
<evidence type="ECO:0000256" key="2">
    <source>
        <dbReference type="ARBA" id="ARBA00001946"/>
    </source>
</evidence>
<comment type="catalytic activity">
    <reaction evidence="1">
        <text>GDP-alpha-D-mannose + H2O = alpha-D-mannose 1-phosphate + GMP + 2 H(+)</text>
        <dbReference type="Rhea" id="RHEA:27978"/>
        <dbReference type="ChEBI" id="CHEBI:15377"/>
        <dbReference type="ChEBI" id="CHEBI:15378"/>
        <dbReference type="ChEBI" id="CHEBI:57527"/>
        <dbReference type="ChEBI" id="CHEBI:58115"/>
        <dbReference type="ChEBI" id="CHEBI:58409"/>
    </reaction>
</comment>
<gene>
    <name evidence="9" type="ORF">DSCO28_23580</name>
</gene>
<keyword evidence="5" id="KW-0378">Hydrolase</keyword>
<dbReference type="SUPFAM" id="SSF55811">
    <property type="entry name" value="Nudix"/>
    <property type="match status" value="1"/>
</dbReference>
<protein>
    <recommendedName>
        <fullName evidence="4">GDP-mannose pyrophosphatase</fullName>
    </recommendedName>
    <alternativeName>
        <fullName evidence="6">GDP-mannose hydrolase</fullName>
    </alternativeName>
    <alternativeName>
        <fullName evidence="7">GDPMK</fullName>
    </alternativeName>
</protein>
<dbReference type="Pfam" id="PF00293">
    <property type="entry name" value="NUDIX"/>
    <property type="match status" value="1"/>
</dbReference>
<dbReference type="EMBL" id="AP021876">
    <property type="protein sequence ID" value="BBO81792.1"/>
    <property type="molecule type" value="Genomic_DNA"/>
</dbReference>
<feature type="domain" description="Nudix hydrolase" evidence="8">
    <location>
        <begin position="49"/>
        <end position="181"/>
    </location>
</feature>
<dbReference type="InterPro" id="IPR000086">
    <property type="entry name" value="NUDIX_hydrolase_dom"/>
</dbReference>
<dbReference type="PROSITE" id="PS51462">
    <property type="entry name" value="NUDIX"/>
    <property type="match status" value="1"/>
</dbReference>
<comment type="similarity">
    <text evidence="3">Belongs to the Nudix hydrolase family. NudK subfamily.</text>
</comment>
<dbReference type="Gene3D" id="3.90.79.10">
    <property type="entry name" value="Nucleoside Triphosphate Pyrophosphohydrolase"/>
    <property type="match status" value="1"/>
</dbReference>
<organism evidence="9 10">
    <name type="scientific">Desulfosarcina ovata subsp. sediminis</name>
    <dbReference type="NCBI Taxonomy" id="885957"/>
    <lineage>
        <taxon>Bacteria</taxon>
        <taxon>Pseudomonadati</taxon>
        <taxon>Thermodesulfobacteriota</taxon>
        <taxon>Desulfobacteria</taxon>
        <taxon>Desulfobacterales</taxon>
        <taxon>Desulfosarcinaceae</taxon>
        <taxon>Desulfosarcina</taxon>
    </lineage>
</organism>
<dbReference type="GO" id="GO:0019693">
    <property type="term" value="P:ribose phosphate metabolic process"/>
    <property type="evidence" value="ECO:0007669"/>
    <property type="project" value="TreeGrafter"/>
</dbReference>
<evidence type="ECO:0000256" key="7">
    <source>
        <dbReference type="ARBA" id="ARBA00032272"/>
    </source>
</evidence>
<evidence type="ECO:0000313" key="10">
    <source>
        <dbReference type="Proteomes" id="UP000425960"/>
    </source>
</evidence>
<evidence type="ECO:0000259" key="8">
    <source>
        <dbReference type="PROSITE" id="PS51462"/>
    </source>
</evidence>
<dbReference type="InterPro" id="IPR020084">
    <property type="entry name" value="NUDIX_hydrolase_CS"/>
</dbReference>
<dbReference type="Proteomes" id="UP000425960">
    <property type="component" value="Chromosome"/>
</dbReference>
<dbReference type="PROSITE" id="PS00893">
    <property type="entry name" value="NUDIX_BOX"/>
    <property type="match status" value="1"/>
</dbReference>
<dbReference type="CDD" id="cd03424">
    <property type="entry name" value="NUDIX_ADPRase_Nudt5_UGPPase_Nudt14"/>
    <property type="match status" value="1"/>
</dbReference>
<dbReference type="RefSeq" id="WP_155310281.1">
    <property type="nucleotide sequence ID" value="NZ_AP021876.1"/>
</dbReference>
<sequence>MKIIDSTVVNKSKFVNVVAVRYEDQRGNLKNWYMVSRGEQPKCISGNVGHPDAVIIVPYHRQENKLVVIKEFRIPVGGYQYGFPAGLLDPGEDLAAAAGRELYEETGLDLVRVYRHSPAIFSSAGITDEAISVAFAEVGGTPDTCRNEDSEDIEVFMMDRDAVRNLLQRSGIVFGARAWLVMDAFVSMGKGYLTGEGGL</sequence>
<evidence type="ECO:0000256" key="1">
    <source>
        <dbReference type="ARBA" id="ARBA00000847"/>
    </source>
</evidence>
<accession>A0A5K7ZI50</accession>
<dbReference type="GO" id="GO:0006753">
    <property type="term" value="P:nucleoside phosphate metabolic process"/>
    <property type="evidence" value="ECO:0007669"/>
    <property type="project" value="TreeGrafter"/>
</dbReference>
<dbReference type="GO" id="GO:0016787">
    <property type="term" value="F:hydrolase activity"/>
    <property type="evidence" value="ECO:0007669"/>
    <property type="project" value="UniProtKB-KW"/>
</dbReference>
<dbReference type="AlphaFoldDB" id="A0A5K7ZI50"/>
<evidence type="ECO:0000256" key="5">
    <source>
        <dbReference type="ARBA" id="ARBA00022801"/>
    </source>
</evidence>
<evidence type="ECO:0000256" key="3">
    <source>
        <dbReference type="ARBA" id="ARBA00007275"/>
    </source>
</evidence>
<dbReference type="PANTHER" id="PTHR11839">
    <property type="entry name" value="UDP/ADP-SUGAR PYROPHOSPHATASE"/>
    <property type="match status" value="1"/>
</dbReference>
<dbReference type="KEGG" id="dov:DSCO28_23580"/>
<evidence type="ECO:0000256" key="6">
    <source>
        <dbReference type="ARBA" id="ARBA00032162"/>
    </source>
</evidence>